<dbReference type="InterPro" id="IPR002777">
    <property type="entry name" value="PFD_beta-like"/>
</dbReference>
<gene>
    <name evidence="3" type="primary">LOC111022769</name>
</gene>
<dbReference type="GO" id="GO:0006457">
    <property type="term" value="P:protein folding"/>
    <property type="evidence" value="ECO:0007669"/>
    <property type="project" value="InterPro"/>
</dbReference>
<evidence type="ECO:0000313" key="2">
    <source>
        <dbReference type="Proteomes" id="UP000504603"/>
    </source>
</evidence>
<organism evidence="2 3">
    <name type="scientific">Momordica charantia</name>
    <name type="common">Bitter gourd</name>
    <name type="synonym">Balsam pear</name>
    <dbReference type="NCBI Taxonomy" id="3673"/>
    <lineage>
        <taxon>Eukaryota</taxon>
        <taxon>Viridiplantae</taxon>
        <taxon>Streptophyta</taxon>
        <taxon>Embryophyta</taxon>
        <taxon>Tracheophyta</taxon>
        <taxon>Spermatophyta</taxon>
        <taxon>Magnoliopsida</taxon>
        <taxon>eudicotyledons</taxon>
        <taxon>Gunneridae</taxon>
        <taxon>Pentapetalae</taxon>
        <taxon>rosids</taxon>
        <taxon>fabids</taxon>
        <taxon>Cucurbitales</taxon>
        <taxon>Cucurbitaceae</taxon>
        <taxon>Momordiceae</taxon>
        <taxon>Momordica</taxon>
    </lineage>
</organism>
<dbReference type="Proteomes" id="UP000504603">
    <property type="component" value="Unplaced"/>
</dbReference>
<dbReference type="RefSeq" id="XP_022155705.1">
    <property type="nucleotide sequence ID" value="XM_022300013.1"/>
</dbReference>
<dbReference type="KEGG" id="mcha:111022769"/>
<evidence type="ECO:0000313" key="3">
    <source>
        <dbReference type="RefSeq" id="XP_022155705.1"/>
    </source>
</evidence>
<dbReference type="GO" id="GO:0009409">
    <property type="term" value="P:response to cold"/>
    <property type="evidence" value="ECO:0007669"/>
    <property type="project" value="UniProtKB-ARBA"/>
</dbReference>
<dbReference type="SUPFAM" id="SSF46579">
    <property type="entry name" value="Prefoldin"/>
    <property type="match status" value="1"/>
</dbReference>
<dbReference type="AlphaFoldDB" id="A0A6J1DN63"/>
<dbReference type="OrthoDB" id="1894836at2759"/>
<protein>
    <submittedName>
        <fullName evidence="3">Uncharacterized protein LOC111022769</fullName>
    </submittedName>
</protein>
<dbReference type="GO" id="GO:0051082">
    <property type="term" value="F:unfolded protein binding"/>
    <property type="evidence" value="ECO:0007669"/>
    <property type="project" value="InterPro"/>
</dbReference>
<evidence type="ECO:0000256" key="1">
    <source>
        <dbReference type="ARBA" id="ARBA00008045"/>
    </source>
</evidence>
<proteinExistence type="inferred from homology"/>
<name>A0A6J1DN63_MOMCH</name>
<sequence length="86" mass="9396">MAGGGGFVTVAATASPSRTIEEQKLEIAKAMRSHEVAIAELNHLSSFRAVFQKNGNLFFRTTVQKATTSEQKKLDMARAKLEKLNS</sequence>
<dbReference type="GeneID" id="111022769"/>
<keyword evidence="2" id="KW-1185">Reference proteome</keyword>
<dbReference type="InterPro" id="IPR009053">
    <property type="entry name" value="Prefoldin"/>
</dbReference>
<dbReference type="Gene3D" id="1.10.287.370">
    <property type="match status" value="1"/>
</dbReference>
<reference evidence="3" key="1">
    <citation type="submission" date="2025-08" db="UniProtKB">
        <authorList>
            <consortium name="RefSeq"/>
        </authorList>
    </citation>
    <scope>IDENTIFICATION</scope>
    <source>
        <strain evidence="3">OHB3-1</strain>
    </source>
</reference>
<accession>A0A6J1DN63</accession>
<comment type="similarity">
    <text evidence="1">Belongs to the prefoldin subunit beta family.</text>
</comment>
<dbReference type="GO" id="GO:0016272">
    <property type="term" value="C:prefoldin complex"/>
    <property type="evidence" value="ECO:0007669"/>
    <property type="project" value="InterPro"/>
</dbReference>
<dbReference type="Pfam" id="PF01920">
    <property type="entry name" value="Prefoldin_2"/>
    <property type="match status" value="1"/>
</dbReference>